<name>A0A1A9UFC4_GLOAU</name>
<dbReference type="AlphaFoldDB" id="A0A1A9UFC4"/>
<dbReference type="VEuPathDB" id="VectorBase:GAUT003070"/>
<protein>
    <submittedName>
        <fullName evidence="1">Uncharacterized protein</fullName>
    </submittedName>
</protein>
<evidence type="ECO:0000313" key="2">
    <source>
        <dbReference type="Proteomes" id="UP000078200"/>
    </source>
</evidence>
<evidence type="ECO:0000313" key="1">
    <source>
        <dbReference type="EnsemblMetazoa" id="GAUT003070-PA"/>
    </source>
</evidence>
<dbReference type="EnsemblMetazoa" id="GAUT003070-RA">
    <property type="protein sequence ID" value="GAUT003070-PA"/>
    <property type="gene ID" value="GAUT003070"/>
</dbReference>
<dbReference type="STRING" id="7395.A0A1A9UFC4"/>
<reference evidence="1" key="1">
    <citation type="submission" date="2020-05" db="UniProtKB">
        <authorList>
            <consortium name="EnsemblMetazoa"/>
        </authorList>
    </citation>
    <scope>IDENTIFICATION</scope>
    <source>
        <strain evidence="1">TTRI</strain>
    </source>
</reference>
<dbReference type="Proteomes" id="UP000078200">
    <property type="component" value="Unassembled WGS sequence"/>
</dbReference>
<keyword evidence="2" id="KW-1185">Reference proteome</keyword>
<accession>A0A1A9UFC4</accession>
<sequence length="111" mass="12702">MHQTTFFADATNWSYRVGVVTTNILKFGYKDAKKSKQALTIEIKNKWVAEIKRVLLNQLEELKGEKIKQYGLSHQGLRQTASWNTPNILVDATQRTMNKMNILSTEVTTSV</sequence>
<proteinExistence type="predicted"/>
<organism evidence="1 2">
    <name type="scientific">Glossina austeni</name>
    <name type="common">Savannah tsetse fly</name>
    <dbReference type="NCBI Taxonomy" id="7395"/>
    <lineage>
        <taxon>Eukaryota</taxon>
        <taxon>Metazoa</taxon>
        <taxon>Ecdysozoa</taxon>
        <taxon>Arthropoda</taxon>
        <taxon>Hexapoda</taxon>
        <taxon>Insecta</taxon>
        <taxon>Pterygota</taxon>
        <taxon>Neoptera</taxon>
        <taxon>Endopterygota</taxon>
        <taxon>Diptera</taxon>
        <taxon>Brachycera</taxon>
        <taxon>Muscomorpha</taxon>
        <taxon>Hippoboscoidea</taxon>
        <taxon>Glossinidae</taxon>
        <taxon>Glossina</taxon>
    </lineage>
</organism>